<evidence type="ECO:0000313" key="1">
    <source>
        <dbReference type="EMBL" id="SAK81507.1"/>
    </source>
</evidence>
<organism evidence="1 2">
    <name type="scientific">Caballeronia catudaia</name>
    <dbReference type="NCBI Taxonomy" id="1777136"/>
    <lineage>
        <taxon>Bacteria</taxon>
        <taxon>Pseudomonadati</taxon>
        <taxon>Pseudomonadota</taxon>
        <taxon>Betaproteobacteria</taxon>
        <taxon>Burkholderiales</taxon>
        <taxon>Burkholderiaceae</taxon>
        <taxon>Caballeronia</taxon>
    </lineage>
</organism>
<dbReference type="AlphaFoldDB" id="A0A158CJ15"/>
<keyword evidence="2" id="KW-1185">Reference proteome</keyword>
<gene>
    <name evidence="1" type="ORF">AWB75_05123</name>
</gene>
<sequence length="54" mass="6062">MRQLTVLLDGVRVEMDVPQCPSGIGWLPDGRLLGIEADEMRDVMSKYARRSSNV</sequence>
<dbReference type="EMBL" id="FCOF02000030">
    <property type="protein sequence ID" value="SAK81507.1"/>
    <property type="molecule type" value="Genomic_DNA"/>
</dbReference>
<comment type="caution">
    <text evidence="1">The sequence shown here is derived from an EMBL/GenBank/DDBJ whole genome shotgun (WGS) entry which is preliminary data.</text>
</comment>
<evidence type="ECO:0000313" key="2">
    <source>
        <dbReference type="Proteomes" id="UP000054870"/>
    </source>
</evidence>
<name>A0A158CJ15_9BURK</name>
<reference evidence="1" key="1">
    <citation type="submission" date="2016-01" db="EMBL/GenBank/DDBJ databases">
        <authorList>
            <person name="Peeters C."/>
        </authorList>
    </citation>
    <scope>NUCLEOTIDE SEQUENCE [LARGE SCALE GENOMIC DNA]</scope>
    <source>
        <strain evidence="1">LMG 29318</strain>
    </source>
</reference>
<proteinExistence type="predicted"/>
<dbReference type="Proteomes" id="UP000054870">
    <property type="component" value="Unassembled WGS sequence"/>
</dbReference>
<accession>A0A158CJ15</accession>
<protein>
    <submittedName>
        <fullName evidence="1">Gluconolactonase</fullName>
    </submittedName>
</protein>